<dbReference type="AlphaFoldDB" id="A0AAV2JYG1"/>
<proteinExistence type="predicted"/>
<feature type="signal peptide" evidence="2">
    <location>
        <begin position="1"/>
        <end position="30"/>
    </location>
</feature>
<keyword evidence="4" id="KW-1185">Reference proteome</keyword>
<name>A0AAV2JYG1_KNICA</name>
<feature type="chain" id="PRO_5043999330" evidence="2">
    <location>
        <begin position="31"/>
        <end position="101"/>
    </location>
</feature>
<sequence>MFQGQNDHKYTNMKLLSVTALLVLIGVSLALPGNRNRRSNSMESDTAHQRVARSGSGSTSDSGETTTTAATTTAATTTAAAGAALSAAQIQLIQALIAALG</sequence>
<accession>A0AAV2JYG1</accession>
<keyword evidence="2" id="KW-0732">Signal</keyword>
<gene>
    <name evidence="3" type="ORF">KC01_LOCUS12470</name>
</gene>
<dbReference type="EMBL" id="OZ035837">
    <property type="protein sequence ID" value="CAL1581736.1"/>
    <property type="molecule type" value="Genomic_DNA"/>
</dbReference>
<evidence type="ECO:0000256" key="2">
    <source>
        <dbReference type="SAM" id="SignalP"/>
    </source>
</evidence>
<reference evidence="3 4" key="1">
    <citation type="submission" date="2024-04" db="EMBL/GenBank/DDBJ databases">
        <authorList>
            <person name="Waldvogel A.-M."/>
            <person name="Schoenle A."/>
        </authorList>
    </citation>
    <scope>NUCLEOTIDE SEQUENCE [LARGE SCALE GENOMIC DNA]</scope>
</reference>
<feature type="region of interest" description="Disordered" evidence="1">
    <location>
        <begin position="32"/>
        <end position="70"/>
    </location>
</feature>
<dbReference type="Proteomes" id="UP001497482">
    <property type="component" value="Chromosome 15"/>
</dbReference>
<protein>
    <submittedName>
        <fullName evidence="3">Uncharacterized protein</fullName>
    </submittedName>
</protein>
<evidence type="ECO:0000313" key="3">
    <source>
        <dbReference type="EMBL" id="CAL1581736.1"/>
    </source>
</evidence>
<organism evidence="3 4">
    <name type="scientific">Knipowitschia caucasica</name>
    <name type="common">Caucasian dwarf goby</name>
    <name type="synonym">Pomatoschistus caucasicus</name>
    <dbReference type="NCBI Taxonomy" id="637954"/>
    <lineage>
        <taxon>Eukaryota</taxon>
        <taxon>Metazoa</taxon>
        <taxon>Chordata</taxon>
        <taxon>Craniata</taxon>
        <taxon>Vertebrata</taxon>
        <taxon>Euteleostomi</taxon>
        <taxon>Actinopterygii</taxon>
        <taxon>Neopterygii</taxon>
        <taxon>Teleostei</taxon>
        <taxon>Neoteleostei</taxon>
        <taxon>Acanthomorphata</taxon>
        <taxon>Gobiaria</taxon>
        <taxon>Gobiiformes</taxon>
        <taxon>Gobioidei</taxon>
        <taxon>Gobiidae</taxon>
        <taxon>Gobiinae</taxon>
        <taxon>Knipowitschia</taxon>
    </lineage>
</organism>
<feature type="compositionally biased region" description="Polar residues" evidence="1">
    <location>
        <begin position="55"/>
        <end position="64"/>
    </location>
</feature>
<evidence type="ECO:0000313" key="4">
    <source>
        <dbReference type="Proteomes" id="UP001497482"/>
    </source>
</evidence>
<evidence type="ECO:0000256" key="1">
    <source>
        <dbReference type="SAM" id="MobiDB-lite"/>
    </source>
</evidence>